<dbReference type="AlphaFoldDB" id="A0AAW0RR96"/>
<accession>A0AAW0RR96</accession>
<feature type="domain" description="F-box" evidence="1">
    <location>
        <begin position="9"/>
        <end position="66"/>
    </location>
</feature>
<dbReference type="InterPro" id="IPR001611">
    <property type="entry name" value="Leu-rich_rpt"/>
</dbReference>
<dbReference type="PANTHER" id="PTHR13318">
    <property type="entry name" value="PARTNER OF PAIRED, ISOFORM B-RELATED"/>
    <property type="match status" value="1"/>
</dbReference>
<dbReference type="GO" id="GO:0031146">
    <property type="term" value="P:SCF-dependent proteasomal ubiquitin-dependent protein catabolic process"/>
    <property type="evidence" value="ECO:0007669"/>
    <property type="project" value="TreeGrafter"/>
</dbReference>
<sequence>MGHQGIQVIGGVEHLPDEILVMIFSQLLKPDLRSLMLVCKQWANNTVGLLWGCARFKDDRLVWRTLASPKPFFNYCSMVKFIYLNNNVTDDKVLSDAKFRIMALRLFNCRLTETGFAPIAQDITSLHLLNIFAEYGNAGTYIRTIADRCTALQNLRICCCKASLSTLSKSCKSLREVTFKHCPQLLDEDVLALSENCENITEFDLDTLTVLFCKLVDHVAFVGLPEKVLEHLNILSLSHCSLTDAAIPHIIRVAPMLQNLNLCHCSITDAALPAISRLGNLRYLDVTSNADITRTGLQELKTRYTGTCIGSAYGFFQRANSDEKQ</sequence>
<dbReference type="PROSITE" id="PS50181">
    <property type="entry name" value="FBOX"/>
    <property type="match status" value="1"/>
</dbReference>
<keyword evidence="3" id="KW-1185">Reference proteome</keyword>
<organism evidence="2 3">
    <name type="scientific">Beauveria asiatica</name>
    <dbReference type="NCBI Taxonomy" id="1069075"/>
    <lineage>
        <taxon>Eukaryota</taxon>
        <taxon>Fungi</taxon>
        <taxon>Dikarya</taxon>
        <taxon>Ascomycota</taxon>
        <taxon>Pezizomycotina</taxon>
        <taxon>Sordariomycetes</taxon>
        <taxon>Hypocreomycetidae</taxon>
        <taxon>Hypocreales</taxon>
        <taxon>Cordycipitaceae</taxon>
        <taxon>Beauveria</taxon>
    </lineage>
</organism>
<dbReference type="InterPro" id="IPR036047">
    <property type="entry name" value="F-box-like_dom_sf"/>
</dbReference>
<name>A0AAW0RR96_9HYPO</name>
<protein>
    <recommendedName>
        <fullName evidence="1">F-box domain-containing protein</fullName>
    </recommendedName>
</protein>
<dbReference type="Pfam" id="PF12937">
    <property type="entry name" value="F-box-like"/>
    <property type="match status" value="1"/>
</dbReference>
<dbReference type="EMBL" id="JAAHCF010000354">
    <property type="protein sequence ID" value="KAK8144774.1"/>
    <property type="molecule type" value="Genomic_DNA"/>
</dbReference>
<comment type="caution">
    <text evidence="2">The sequence shown here is derived from an EMBL/GenBank/DDBJ whole genome shotgun (WGS) entry which is preliminary data.</text>
</comment>
<dbReference type="Gene3D" id="1.20.1280.50">
    <property type="match status" value="1"/>
</dbReference>
<proteinExistence type="predicted"/>
<dbReference type="CDD" id="cd09917">
    <property type="entry name" value="F-box_SF"/>
    <property type="match status" value="1"/>
</dbReference>
<dbReference type="Gene3D" id="3.80.10.10">
    <property type="entry name" value="Ribonuclease Inhibitor"/>
    <property type="match status" value="2"/>
</dbReference>
<evidence type="ECO:0000313" key="3">
    <source>
        <dbReference type="Proteomes" id="UP001397290"/>
    </source>
</evidence>
<dbReference type="SMART" id="SM00367">
    <property type="entry name" value="LRR_CC"/>
    <property type="match status" value="5"/>
</dbReference>
<reference evidence="2 3" key="1">
    <citation type="submission" date="2020-02" db="EMBL/GenBank/DDBJ databases">
        <title>Comparative genomics of the hypocrealean fungal genus Beauvera.</title>
        <authorList>
            <person name="Showalter D.N."/>
            <person name="Bushley K.E."/>
            <person name="Rehner S.A."/>
        </authorList>
    </citation>
    <scope>NUCLEOTIDE SEQUENCE [LARGE SCALE GENOMIC DNA]</scope>
    <source>
        <strain evidence="2 3">ARSEF4384</strain>
    </source>
</reference>
<dbReference type="InterPro" id="IPR001810">
    <property type="entry name" value="F-box_dom"/>
</dbReference>
<dbReference type="SUPFAM" id="SSF81383">
    <property type="entry name" value="F-box domain"/>
    <property type="match status" value="1"/>
</dbReference>
<dbReference type="Proteomes" id="UP001397290">
    <property type="component" value="Unassembled WGS sequence"/>
</dbReference>
<evidence type="ECO:0000259" key="1">
    <source>
        <dbReference type="PROSITE" id="PS50181"/>
    </source>
</evidence>
<dbReference type="GO" id="GO:0019005">
    <property type="term" value="C:SCF ubiquitin ligase complex"/>
    <property type="evidence" value="ECO:0007669"/>
    <property type="project" value="TreeGrafter"/>
</dbReference>
<evidence type="ECO:0000313" key="2">
    <source>
        <dbReference type="EMBL" id="KAK8144774.1"/>
    </source>
</evidence>
<dbReference type="InterPro" id="IPR006553">
    <property type="entry name" value="Leu-rich_rpt_Cys-con_subtyp"/>
</dbReference>
<dbReference type="SUPFAM" id="SSF52047">
    <property type="entry name" value="RNI-like"/>
    <property type="match status" value="1"/>
</dbReference>
<dbReference type="Pfam" id="PF13516">
    <property type="entry name" value="LRR_6"/>
    <property type="match status" value="1"/>
</dbReference>
<dbReference type="PANTHER" id="PTHR13318:SF247">
    <property type="entry name" value="GH16156P"/>
    <property type="match status" value="1"/>
</dbReference>
<dbReference type="InterPro" id="IPR032675">
    <property type="entry name" value="LRR_dom_sf"/>
</dbReference>
<gene>
    <name evidence="2" type="ORF">G3M48_005349</name>
</gene>